<dbReference type="InterPro" id="IPR019313">
    <property type="entry name" value="Mediator_Med17"/>
</dbReference>
<dbReference type="PANTHER" id="PTHR13114:SF7">
    <property type="entry name" value="MEDIATOR OF RNA POLYMERASE II TRANSCRIPTION SUBUNIT 17"/>
    <property type="match status" value="1"/>
</dbReference>
<feature type="compositionally biased region" description="Polar residues" evidence="9">
    <location>
        <begin position="596"/>
        <end position="612"/>
    </location>
</feature>
<evidence type="ECO:0000256" key="1">
    <source>
        <dbReference type="ARBA" id="ARBA00004123"/>
    </source>
</evidence>
<comment type="function">
    <text evidence="8">Component of the Mediator complex, a coactivator involved in the regulated transcription of nearly all RNA polymerase II-dependent genes. Mediator functions as a bridge to convey information from gene-specific regulatory proteins to the basal RNA polymerase II transcription machinery. Mediator is recruited to promoters by direct interactions with regulatory proteins and serves as a scaffold for the assembly of a functional preinitiation complex with RNA polymerase II and the general transcription factors.</text>
</comment>
<evidence type="ECO:0000256" key="4">
    <source>
        <dbReference type="ARBA" id="ARBA00023015"/>
    </source>
</evidence>
<dbReference type="GO" id="GO:0070847">
    <property type="term" value="C:core mediator complex"/>
    <property type="evidence" value="ECO:0007669"/>
    <property type="project" value="TreeGrafter"/>
</dbReference>
<feature type="region of interest" description="Disordered" evidence="9">
    <location>
        <begin position="530"/>
        <end position="551"/>
    </location>
</feature>
<accession>A0AAD5RHI8</accession>
<proteinExistence type="inferred from homology"/>
<dbReference type="GO" id="GO:0006357">
    <property type="term" value="P:regulation of transcription by RNA polymerase II"/>
    <property type="evidence" value="ECO:0007669"/>
    <property type="project" value="InterPro"/>
</dbReference>
<keyword evidence="8" id="KW-0010">Activator</keyword>
<keyword evidence="4 8" id="KW-0805">Transcription regulation</keyword>
<feature type="region of interest" description="Disordered" evidence="9">
    <location>
        <begin position="1"/>
        <end position="20"/>
    </location>
</feature>
<evidence type="ECO:0000256" key="2">
    <source>
        <dbReference type="ARBA" id="ARBA00005635"/>
    </source>
</evidence>
<feature type="compositionally biased region" description="Polar residues" evidence="9">
    <location>
        <begin position="530"/>
        <end position="547"/>
    </location>
</feature>
<feature type="region of interest" description="Disordered" evidence="9">
    <location>
        <begin position="590"/>
        <end position="618"/>
    </location>
</feature>
<dbReference type="GO" id="GO:0016592">
    <property type="term" value="C:mediator complex"/>
    <property type="evidence" value="ECO:0007669"/>
    <property type="project" value="InterPro"/>
</dbReference>
<evidence type="ECO:0000313" key="10">
    <source>
        <dbReference type="EMBL" id="KAJ2894397.1"/>
    </source>
</evidence>
<sequence>MSSDAPLALRPWPTEDKGPQSVEEFIARIHADRGGFKNVSQAVLMEEMRREEENQLHTKGEDAGDEMDVCRDEAPENDEEQKKILLESRDEVLRNIDAAQKIAQQTTDFISLLMTKSPQAAPRVQDTLDQGLAKLVGIGTISATRLEERAPDPEKEFDHQSIANGWRAMDYDKTITSLRSASERLKTVIKNESRYWNDMVRVKDHNWALCNFGGTTAMGVRFGFVDAAAQFRKASLAKLPRRLDDGTPRLQTFGTDMNMRLRITIEQDGNVMGRSSLPAATPDDASLEHRILEARNSVFASELWYELNREARTLLAFNIREQGGILIFDPPGADKKILVSVEYLGGSQPMEPPFPDDALAESILRSLQLLLRHYHRQNHTQKFRRKAYHGNPIPALPKAPPPLTNPVYHLLKPLILSARHEHSLQELLSFLSSLVFLLRQIGFKDAHFTLKTPPVIPHMNRNPQKNRKALTDLSYFTTDHGLIAPRSFRLDLHISPEVRLSIRGQGLTGLATTQYAITLLPPVTATSISSAAHSQTKPSAPSTSANPLSYEFPPSPPKEAYPNVKEATYYIQQAVVRVLVMRVSKIANAARASGGNDKQSAWTPSTSGTSLKEASLEREIKVEVPRPHAATKKKSSLSEIGAGGVDEMEIDPKYNVAVVINSRTTADGAVVKRWIWLPDGSGCKQSLDEVVKGATMI</sequence>
<dbReference type="EMBL" id="JAKWBI020000498">
    <property type="protein sequence ID" value="KAJ2894397.1"/>
    <property type="molecule type" value="Genomic_DNA"/>
</dbReference>
<keyword evidence="11" id="KW-1185">Reference proteome</keyword>
<evidence type="ECO:0000256" key="7">
    <source>
        <dbReference type="ARBA" id="ARBA00032014"/>
    </source>
</evidence>
<comment type="subunit">
    <text evidence="8">Component of the Mediator complex.</text>
</comment>
<comment type="subcellular location">
    <subcellularLocation>
        <location evidence="1 8">Nucleus</location>
    </subcellularLocation>
</comment>
<protein>
    <recommendedName>
        <fullName evidence="3 8">Mediator of RNA polymerase II transcription subunit 17</fullName>
    </recommendedName>
    <alternativeName>
        <fullName evidence="7 8">Mediator complex subunit 17</fullName>
    </alternativeName>
</protein>
<dbReference type="Pfam" id="PF10156">
    <property type="entry name" value="Med17"/>
    <property type="match status" value="1"/>
</dbReference>
<comment type="caution">
    <text evidence="10">The sequence shown here is derived from an EMBL/GenBank/DDBJ whole genome shotgun (WGS) entry which is preliminary data.</text>
</comment>
<evidence type="ECO:0000256" key="5">
    <source>
        <dbReference type="ARBA" id="ARBA00023163"/>
    </source>
</evidence>
<evidence type="ECO:0000313" key="11">
    <source>
        <dbReference type="Proteomes" id="UP001201980"/>
    </source>
</evidence>
<keyword evidence="5 8" id="KW-0804">Transcription</keyword>
<evidence type="ECO:0000256" key="6">
    <source>
        <dbReference type="ARBA" id="ARBA00023242"/>
    </source>
</evidence>
<dbReference type="AlphaFoldDB" id="A0AAD5RHI8"/>
<dbReference type="PANTHER" id="PTHR13114">
    <property type="entry name" value="MEDIATOR OF RNA POLYMERASE II TRANSCRIPTION SUBUNIT 17"/>
    <property type="match status" value="1"/>
</dbReference>
<evidence type="ECO:0000256" key="9">
    <source>
        <dbReference type="SAM" id="MobiDB-lite"/>
    </source>
</evidence>
<gene>
    <name evidence="8" type="primary">MED17</name>
    <name evidence="10" type="ORF">MKZ38_007563</name>
</gene>
<dbReference type="Proteomes" id="UP001201980">
    <property type="component" value="Unassembled WGS sequence"/>
</dbReference>
<evidence type="ECO:0000256" key="3">
    <source>
        <dbReference type="ARBA" id="ARBA00019610"/>
    </source>
</evidence>
<name>A0AAD5RHI8_9PEZI</name>
<dbReference type="GO" id="GO:0003712">
    <property type="term" value="F:transcription coregulator activity"/>
    <property type="evidence" value="ECO:0007669"/>
    <property type="project" value="InterPro"/>
</dbReference>
<organism evidence="10 11">
    <name type="scientific">Zalerion maritima</name>
    <dbReference type="NCBI Taxonomy" id="339359"/>
    <lineage>
        <taxon>Eukaryota</taxon>
        <taxon>Fungi</taxon>
        <taxon>Dikarya</taxon>
        <taxon>Ascomycota</taxon>
        <taxon>Pezizomycotina</taxon>
        <taxon>Sordariomycetes</taxon>
        <taxon>Lulworthiomycetidae</taxon>
        <taxon>Lulworthiales</taxon>
        <taxon>Lulworthiaceae</taxon>
        <taxon>Zalerion</taxon>
    </lineage>
</organism>
<reference evidence="10" key="1">
    <citation type="submission" date="2022-07" db="EMBL/GenBank/DDBJ databases">
        <title>Draft genome sequence of Zalerion maritima ATCC 34329, a (micro)plastics degrading marine fungus.</title>
        <authorList>
            <person name="Paco A."/>
            <person name="Goncalves M.F.M."/>
            <person name="Rocha-Santos T.A.P."/>
            <person name="Alves A."/>
        </authorList>
    </citation>
    <scope>NUCLEOTIDE SEQUENCE</scope>
    <source>
        <strain evidence="10">ATCC 34329</strain>
    </source>
</reference>
<comment type="similarity">
    <text evidence="2 8">Belongs to the Mediator complex subunit 17 family.</text>
</comment>
<evidence type="ECO:0000256" key="8">
    <source>
        <dbReference type="RuleBase" id="RU364140"/>
    </source>
</evidence>
<keyword evidence="6 8" id="KW-0539">Nucleus</keyword>